<dbReference type="Proteomes" id="UP000178449">
    <property type="component" value="Unassembled WGS sequence"/>
</dbReference>
<comment type="subcellular location">
    <subcellularLocation>
        <location evidence="1">Membrane</location>
        <topology evidence="1">Multi-pass membrane protein</topology>
    </subcellularLocation>
</comment>
<evidence type="ECO:0000313" key="8">
    <source>
        <dbReference type="EMBL" id="OGG96855.1"/>
    </source>
</evidence>
<keyword evidence="5 6" id="KW-0472">Membrane</keyword>
<dbReference type="STRING" id="1817772.A2527_00305"/>
<evidence type="ECO:0000256" key="3">
    <source>
        <dbReference type="ARBA" id="ARBA00022692"/>
    </source>
</evidence>
<feature type="transmembrane region" description="Helical" evidence="6">
    <location>
        <begin position="40"/>
        <end position="58"/>
    </location>
</feature>
<dbReference type="PANTHER" id="PTHR38459">
    <property type="entry name" value="PROPHAGE BACTOPRENOL-LINKED GLUCOSE TRANSLOCASE HOMOLOG"/>
    <property type="match status" value="1"/>
</dbReference>
<sequence>MSGSLKQTLVELVKFNLVGGFNTALTYGFYASLVYLGVDYTYALASEYILGTLVGFWLNKRFTFGHHEKTTSTLFGKMVITVLITFGINLAVLWVLVEHFGLDQYLSQFLALCLVVISQFVGQKFFVFKKH</sequence>
<name>A0A1F6GFG3_9PROT</name>
<accession>A0A1F6GFG3</accession>
<keyword evidence="4 6" id="KW-1133">Transmembrane helix</keyword>
<feature type="transmembrane region" description="Helical" evidence="6">
    <location>
        <begin position="78"/>
        <end position="97"/>
    </location>
</feature>
<proteinExistence type="inferred from homology"/>
<evidence type="ECO:0000256" key="4">
    <source>
        <dbReference type="ARBA" id="ARBA00022989"/>
    </source>
</evidence>
<dbReference type="GO" id="GO:0000271">
    <property type="term" value="P:polysaccharide biosynthetic process"/>
    <property type="evidence" value="ECO:0007669"/>
    <property type="project" value="InterPro"/>
</dbReference>
<dbReference type="EMBL" id="MFNE01000008">
    <property type="protein sequence ID" value="OGG96855.1"/>
    <property type="molecule type" value="Genomic_DNA"/>
</dbReference>
<evidence type="ECO:0000256" key="6">
    <source>
        <dbReference type="SAM" id="Phobius"/>
    </source>
</evidence>
<keyword evidence="3 6" id="KW-0812">Transmembrane</keyword>
<dbReference type="InterPro" id="IPR007267">
    <property type="entry name" value="GtrA_DPMS_TM"/>
</dbReference>
<organism evidence="8 9">
    <name type="scientific">Candidatus Lambdaproteobacteria bacterium RIFOXYD2_FULL_50_16</name>
    <dbReference type="NCBI Taxonomy" id="1817772"/>
    <lineage>
        <taxon>Bacteria</taxon>
        <taxon>Pseudomonadati</taxon>
        <taxon>Pseudomonadota</taxon>
        <taxon>Candidatus Lambdaproteobacteria</taxon>
    </lineage>
</organism>
<dbReference type="PANTHER" id="PTHR38459:SF1">
    <property type="entry name" value="PROPHAGE BACTOPRENOL-LINKED GLUCOSE TRANSLOCASE HOMOLOG"/>
    <property type="match status" value="1"/>
</dbReference>
<feature type="transmembrane region" description="Helical" evidence="6">
    <location>
        <begin position="12"/>
        <end position="34"/>
    </location>
</feature>
<dbReference type="Pfam" id="PF04138">
    <property type="entry name" value="GtrA_DPMS_TM"/>
    <property type="match status" value="1"/>
</dbReference>
<feature type="domain" description="GtrA/DPMS transmembrane" evidence="7">
    <location>
        <begin position="14"/>
        <end position="128"/>
    </location>
</feature>
<comment type="caution">
    <text evidence="8">The sequence shown here is derived from an EMBL/GenBank/DDBJ whole genome shotgun (WGS) entry which is preliminary data.</text>
</comment>
<evidence type="ECO:0000256" key="1">
    <source>
        <dbReference type="ARBA" id="ARBA00004141"/>
    </source>
</evidence>
<gene>
    <name evidence="8" type="ORF">A2527_00305</name>
</gene>
<protein>
    <recommendedName>
        <fullName evidence="7">GtrA/DPMS transmembrane domain-containing protein</fullName>
    </recommendedName>
</protein>
<evidence type="ECO:0000313" key="9">
    <source>
        <dbReference type="Proteomes" id="UP000178449"/>
    </source>
</evidence>
<reference evidence="8 9" key="1">
    <citation type="journal article" date="2016" name="Nat. Commun.">
        <title>Thousands of microbial genomes shed light on interconnected biogeochemical processes in an aquifer system.</title>
        <authorList>
            <person name="Anantharaman K."/>
            <person name="Brown C.T."/>
            <person name="Hug L.A."/>
            <person name="Sharon I."/>
            <person name="Castelle C.J."/>
            <person name="Probst A.J."/>
            <person name="Thomas B.C."/>
            <person name="Singh A."/>
            <person name="Wilkins M.J."/>
            <person name="Karaoz U."/>
            <person name="Brodie E.L."/>
            <person name="Williams K.H."/>
            <person name="Hubbard S.S."/>
            <person name="Banfield J.F."/>
        </authorList>
    </citation>
    <scope>NUCLEOTIDE SEQUENCE [LARGE SCALE GENOMIC DNA]</scope>
</reference>
<evidence type="ECO:0000259" key="7">
    <source>
        <dbReference type="Pfam" id="PF04138"/>
    </source>
</evidence>
<feature type="transmembrane region" description="Helical" evidence="6">
    <location>
        <begin position="109"/>
        <end position="128"/>
    </location>
</feature>
<dbReference type="InterPro" id="IPR051401">
    <property type="entry name" value="GtrA_CellWall_Glycosyl"/>
</dbReference>
<evidence type="ECO:0000256" key="2">
    <source>
        <dbReference type="ARBA" id="ARBA00009399"/>
    </source>
</evidence>
<dbReference type="AlphaFoldDB" id="A0A1F6GFG3"/>
<dbReference type="GO" id="GO:0005886">
    <property type="term" value="C:plasma membrane"/>
    <property type="evidence" value="ECO:0007669"/>
    <property type="project" value="TreeGrafter"/>
</dbReference>
<evidence type="ECO:0000256" key="5">
    <source>
        <dbReference type="ARBA" id="ARBA00023136"/>
    </source>
</evidence>
<comment type="similarity">
    <text evidence="2">Belongs to the GtrA family.</text>
</comment>